<dbReference type="InParanoid" id="G0VCG6"/>
<dbReference type="GO" id="GO:0005739">
    <property type="term" value="C:mitochondrion"/>
    <property type="evidence" value="ECO:0007669"/>
    <property type="project" value="TreeGrafter"/>
</dbReference>
<dbReference type="eggNOG" id="KOG4690">
    <property type="taxonomic scope" value="Eukaryota"/>
</dbReference>
<keyword evidence="3" id="KW-1185">Reference proteome</keyword>
<dbReference type="InterPro" id="IPR039251">
    <property type="entry name" value="OXLD1"/>
</dbReference>
<gene>
    <name evidence="2" type="primary">NCAS0C01860</name>
    <name evidence="2" type="ordered locus">NCAS_0C01860</name>
</gene>
<accession>G0VCG6</accession>
<dbReference type="GeneID" id="96902759"/>
<evidence type="ECO:0000259" key="1">
    <source>
        <dbReference type="Pfam" id="PF09791"/>
    </source>
</evidence>
<dbReference type="Pfam" id="PF09791">
    <property type="entry name" value="Oxidored-like"/>
    <property type="match status" value="1"/>
</dbReference>
<dbReference type="RefSeq" id="XP_003675542.1">
    <property type="nucleotide sequence ID" value="XM_003675494.1"/>
</dbReference>
<dbReference type="Proteomes" id="UP000001640">
    <property type="component" value="Chromosome 3"/>
</dbReference>
<dbReference type="PANTHER" id="PTHR21193:SF3">
    <property type="entry name" value="OXIDOREDUCTASE-LIKE DOMAIN-CONTAINING PROTEIN 1"/>
    <property type="match status" value="1"/>
</dbReference>
<reference key="2">
    <citation type="submission" date="2011-08" db="EMBL/GenBank/DDBJ databases">
        <title>Genome sequence of Naumovozyma castellii.</title>
        <authorList>
            <person name="Gordon J.L."/>
            <person name="Armisen D."/>
            <person name="Proux-Wera E."/>
            <person name="OhEigeartaigh S.S."/>
            <person name="Byrne K.P."/>
            <person name="Wolfe K.H."/>
        </authorList>
    </citation>
    <scope>NUCLEOTIDE SEQUENCE</scope>
    <source>
        <strain>Type strain:CBS 4309</strain>
    </source>
</reference>
<proteinExistence type="predicted"/>
<dbReference type="AlphaFoldDB" id="G0VCG6"/>
<sequence length="262" mass="30056">MIIRTVIHNRVTISTIISRKQGVRLISNTWKPQMTFEGNTQGIAASDEERMKSVFGGRIKGEPPRSTSRILTGGIKTIAGVNVPGRPLEPDNCCMSGCVNCVWEIYNEDIRDWKEKRKIAADKIKGTNEIWPADWNPPLALLELQNIPESLHDIKIKYELQNQTEAKKIISKKETSHLFPKRTTPLPKSVIEAKDKHRLRALTKEENKRFQEIEDDKEGWGSVPVYIKAFAQFESMQRQKKLKKAQLSKEKKAFSKIQSIKY</sequence>
<evidence type="ECO:0000313" key="3">
    <source>
        <dbReference type="Proteomes" id="UP000001640"/>
    </source>
</evidence>
<dbReference type="EMBL" id="HE576754">
    <property type="protein sequence ID" value="CCC69176.1"/>
    <property type="molecule type" value="Genomic_DNA"/>
</dbReference>
<dbReference type="KEGG" id="ncs:NCAS_0C01860"/>
<dbReference type="HOGENOM" id="CLU_062297_1_0_1"/>
<feature type="domain" description="Oxidoreductase-like" evidence="1">
    <location>
        <begin position="77"/>
        <end position="121"/>
    </location>
</feature>
<dbReference type="OrthoDB" id="10064411at2759"/>
<evidence type="ECO:0000313" key="2">
    <source>
        <dbReference type="EMBL" id="CCC69176.1"/>
    </source>
</evidence>
<protein>
    <recommendedName>
        <fullName evidence="1">Oxidoreductase-like domain-containing protein</fullName>
    </recommendedName>
</protein>
<reference evidence="2 3" key="1">
    <citation type="journal article" date="2011" name="Proc. Natl. Acad. Sci. U.S.A.">
        <title>Evolutionary erosion of yeast sex chromosomes by mating-type switching accidents.</title>
        <authorList>
            <person name="Gordon J.L."/>
            <person name="Armisen D."/>
            <person name="Proux-Wera E."/>
            <person name="Oheigeartaigh S.S."/>
            <person name="Byrne K.P."/>
            <person name="Wolfe K.H."/>
        </authorList>
    </citation>
    <scope>NUCLEOTIDE SEQUENCE [LARGE SCALE GENOMIC DNA]</scope>
    <source>
        <strain evidence="3">ATCC 76901 / BCRC 22586 / CBS 4309 / NBRC 1992 / NRRL Y-12630</strain>
    </source>
</reference>
<organism evidence="2 3">
    <name type="scientific">Naumovozyma castellii</name>
    <name type="common">Yeast</name>
    <name type="synonym">Saccharomyces castellii</name>
    <dbReference type="NCBI Taxonomy" id="27288"/>
    <lineage>
        <taxon>Eukaryota</taxon>
        <taxon>Fungi</taxon>
        <taxon>Dikarya</taxon>
        <taxon>Ascomycota</taxon>
        <taxon>Saccharomycotina</taxon>
        <taxon>Saccharomycetes</taxon>
        <taxon>Saccharomycetales</taxon>
        <taxon>Saccharomycetaceae</taxon>
        <taxon>Naumovozyma</taxon>
    </lineage>
</organism>
<dbReference type="PANTHER" id="PTHR21193">
    <property type="entry name" value="OXIDOREDUCTASE-LIKE DOMAIN-CONTAINING PROTEIN 1"/>
    <property type="match status" value="1"/>
</dbReference>
<name>G0VCG6_NAUCA</name>
<dbReference type="STRING" id="1064592.G0VCG6"/>
<dbReference type="FunCoup" id="G0VCG6">
    <property type="interactions" value="59"/>
</dbReference>
<dbReference type="InterPro" id="IPR019180">
    <property type="entry name" value="Oxidoreductase-like_N"/>
</dbReference>
<dbReference type="OMA" id="CVWEIYN"/>